<organism evidence="7">
    <name type="scientific">marine metagenome</name>
    <dbReference type="NCBI Taxonomy" id="408172"/>
    <lineage>
        <taxon>unclassified sequences</taxon>
        <taxon>metagenomes</taxon>
        <taxon>ecological metagenomes</taxon>
    </lineage>
</organism>
<keyword evidence="2 5" id="KW-0812">Transmembrane</keyword>
<proteinExistence type="predicted"/>
<feature type="transmembrane region" description="Helical" evidence="5">
    <location>
        <begin position="147"/>
        <end position="171"/>
    </location>
</feature>
<feature type="transmembrane region" description="Helical" evidence="5">
    <location>
        <begin position="183"/>
        <end position="202"/>
    </location>
</feature>
<keyword evidence="4 5" id="KW-0472">Membrane</keyword>
<dbReference type="NCBIfam" id="NF011596">
    <property type="entry name" value="PRK15021.1"/>
    <property type="match status" value="1"/>
</dbReference>
<reference evidence="7" key="1">
    <citation type="submission" date="2018-05" db="EMBL/GenBank/DDBJ databases">
        <authorList>
            <person name="Lanie J.A."/>
            <person name="Ng W.-L."/>
            <person name="Kazmierczak K.M."/>
            <person name="Andrzejewski T.M."/>
            <person name="Davidsen T.M."/>
            <person name="Wayne K.J."/>
            <person name="Tettelin H."/>
            <person name="Glass J.I."/>
            <person name="Rusch D."/>
            <person name="Podicherti R."/>
            <person name="Tsui H.-C.T."/>
            <person name="Winkler M.E."/>
        </authorList>
    </citation>
    <scope>NUCLEOTIDE SEQUENCE</scope>
</reference>
<evidence type="ECO:0000259" key="6">
    <source>
        <dbReference type="PROSITE" id="PS50928"/>
    </source>
</evidence>
<evidence type="ECO:0000256" key="2">
    <source>
        <dbReference type="ARBA" id="ARBA00022692"/>
    </source>
</evidence>
<name>A0A381RYK0_9ZZZZ</name>
<feature type="transmembrane region" description="Helical" evidence="5">
    <location>
        <begin position="311"/>
        <end position="334"/>
    </location>
</feature>
<dbReference type="GO" id="GO:0055085">
    <property type="term" value="P:transmembrane transport"/>
    <property type="evidence" value="ECO:0007669"/>
    <property type="project" value="InterPro"/>
</dbReference>
<dbReference type="CDD" id="cd06261">
    <property type="entry name" value="TM_PBP2"/>
    <property type="match status" value="1"/>
</dbReference>
<keyword evidence="3 5" id="KW-1133">Transmembrane helix</keyword>
<dbReference type="GO" id="GO:0042884">
    <property type="term" value="P:microcin transport"/>
    <property type="evidence" value="ECO:0007669"/>
    <property type="project" value="TreeGrafter"/>
</dbReference>
<feature type="domain" description="ABC transmembrane type-1" evidence="6">
    <location>
        <begin position="143"/>
        <end position="333"/>
    </location>
</feature>
<evidence type="ECO:0000313" key="7">
    <source>
        <dbReference type="EMBL" id="SUZ96922.1"/>
    </source>
</evidence>
<protein>
    <recommendedName>
        <fullName evidence="6">ABC transmembrane type-1 domain-containing protein</fullName>
    </recommendedName>
</protein>
<dbReference type="SUPFAM" id="SSF161098">
    <property type="entry name" value="MetI-like"/>
    <property type="match status" value="1"/>
</dbReference>
<accession>A0A381RYK0</accession>
<comment type="subcellular location">
    <subcellularLocation>
        <location evidence="1">Membrane</location>
        <topology evidence="1">Multi-pass membrane protein</topology>
    </subcellularLocation>
</comment>
<evidence type="ECO:0000256" key="4">
    <source>
        <dbReference type="ARBA" id="ARBA00023136"/>
    </source>
</evidence>
<dbReference type="InterPro" id="IPR035906">
    <property type="entry name" value="MetI-like_sf"/>
</dbReference>
<dbReference type="AlphaFoldDB" id="A0A381RYK0"/>
<dbReference type="PANTHER" id="PTHR30325:SF0">
    <property type="entry name" value="INNER MEMBRANE ABC TRANSPORTER PERMEASE PROTEIN YEJE"/>
    <property type="match status" value="1"/>
</dbReference>
<feature type="transmembrane region" description="Helical" evidence="5">
    <location>
        <begin position="270"/>
        <end position="291"/>
    </location>
</feature>
<dbReference type="InterPro" id="IPR000515">
    <property type="entry name" value="MetI-like"/>
</dbReference>
<dbReference type="PANTHER" id="PTHR30325">
    <property type="entry name" value="MEMBRANE COMPONENT OF ABC TRANSPORTER"/>
    <property type="match status" value="1"/>
</dbReference>
<evidence type="ECO:0000256" key="5">
    <source>
        <dbReference type="SAM" id="Phobius"/>
    </source>
</evidence>
<dbReference type="PROSITE" id="PS50928">
    <property type="entry name" value="ABC_TM1"/>
    <property type="match status" value="1"/>
</dbReference>
<evidence type="ECO:0000256" key="1">
    <source>
        <dbReference type="ARBA" id="ARBA00004141"/>
    </source>
</evidence>
<dbReference type="EMBL" id="UINC01002461">
    <property type="protein sequence ID" value="SUZ96922.1"/>
    <property type="molecule type" value="Genomic_DNA"/>
</dbReference>
<evidence type="ECO:0000256" key="3">
    <source>
        <dbReference type="ARBA" id="ARBA00022989"/>
    </source>
</evidence>
<feature type="transmembrane region" description="Helical" evidence="5">
    <location>
        <begin position="208"/>
        <end position="229"/>
    </location>
</feature>
<gene>
    <name evidence="7" type="ORF">METZ01_LOCUS49776</name>
</gene>
<dbReference type="Pfam" id="PF00528">
    <property type="entry name" value="BPD_transp_1"/>
    <property type="match status" value="1"/>
</dbReference>
<dbReference type="GO" id="GO:0016020">
    <property type="term" value="C:membrane"/>
    <property type="evidence" value="ECO:0007669"/>
    <property type="project" value="UniProtKB-SubCell"/>
</dbReference>
<dbReference type="Gene3D" id="1.10.3720.10">
    <property type="entry name" value="MetI-like"/>
    <property type="match status" value="1"/>
</dbReference>
<sequence length="350" mass="38535">MTTTMVISPLMRRRLANFRANKRGFWALIVFAIIFVLSLGAELIANDKPLVVRHEGQFYFPVLFTYPETTFGGILKGPTNYRDPTVEELIDSAGWQVWPLIPFSYATIDREIPTSVPSPPSRRHWLGTDDVARDVAARVIYGFRLSVLFGFTLTIASSIIGVTVGAVQGYFGGRIDLVGQRLVEIWAGLPVLFLLILLSSLVDPSAPMLLLLLMLFSWMALVAVVRAEFLRTRNFDYVRASRALGVSNFDIIRQDVLPNAMVATLTFLPFLLNGSITTLTALDFLGFGLPAGSPSLGELLAQGKANLHSPWLGLSGFFTLLLLLTLLIFVGEAVRDAFDPRRSATGLDTP</sequence>